<keyword evidence="2" id="KW-0238">DNA-binding</keyword>
<dbReference type="InterPro" id="IPR050204">
    <property type="entry name" value="AraC_XylS_family_regulators"/>
</dbReference>
<dbReference type="Gene3D" id="1.10.10.60">
    <property type="entry name" value="Homeodomain-like"/>
    <property type="match status" value="1"/>
</dbReference>
<evidence type="ECO:0000313" key="5">
    <source>
        <dbReference type="EMBL" id="ANJ75999.1"/>
    </source>
</evidence>
<dbReference type="PROSITE" id="PS01124">
    <property type="entry name" value="HTH_ARAC_FAMILY_2"/>
    <property type="match status" value="1"/>
</dbReference>
<dbReference type="EMBL" id="CP016023">
    <property type="protein sequence ID" value="ANJ75999.1"/>
    <property type="molecule type" value="Genomic_DNA"/>
</dbReference>
<dbReference type="SUPFAM" id="SSF51215">
    <property type="entry name" value="Regulatory protein AraC"/>
    <property type="match status" value="1"/>
</dbReference>
<dbReference type="PANTHER" id="PTHR46796">
    <property type="entry name" value="HTH-TYPE TRANSCRIPTIONAL ACTIVATOR RHAS-RELATED"/>
    <property type="match status" value="1"/>
</dbReference>
<reference evidence="6" key="1">
    <citation type="submission" date="2016-06" db="EMBL/GenBank/DDBJ databases">
        <authorList>
            <person name="Xu Y."/>
            <person name="Nagy A."/>
            <person name="Yan X."/>
            <person name="Kim S.W."/>
            <person name="Haley B."/>
            <person name="Liu N.T."/>
            <person name="Nou X."/>
        </authorList>
    </citation>
    <scope>NUCLEOTIDE SEQUENCE [LARGE SCALE GENOMIC DNA]</scope>
    <source>
        <strain evidence="6">ATCC 49129</strain>
    </source>
</reference>
<evidence type="ECO:0000256" key="1">
    <source>
        <dbReference type="ARBA" id="ARBA00023015"/>
    </source>
</evidence>
<dbReference type="GeneID" id="61529592"/>
<dbReference type="GO" id="GO:0003700">
    <property type="term" value="F:DNA-binding transcription factor activity"/>
    <property type="evidence" value="ECO:0007669"/>
    <property type="project" value="InterPro"/>
</dbReference>
<organism evidence="5 6">
    <name type="scientific">Ralstonia insidiosa</name>
    <dbReference type="NCBI Taxonomy" id="190721"/>
    <lineage>
        <taxon>Bacteria</taxon>
        <taxon>Pseudomonadati</taxon>
        <taxon>Pseudomonadota</taxon>
        <taxon>Betaproteobacteria</taxon>
        <taxon>Burkholderiales</taxon>
        <taxon>Burkholderiaceae</taxon>
        <taxon>Ralstonia</taxon>
    </lineage>
</organism>
<dbReference type="RefSeq" id="WP_064808930.1">
    <property type="nucleotide sequence ID" value="NZ_CP016023.1"/>
</dbReference>
<evidence type="ECO:0000256" key="4">
    <source>
        <dbReference type="ARBA" id="ARBA00023163"/>
    </source>
</evidence>
<sequence length="324" mass="35397">MTSTSTPPPWTHIDPLGEALHFLRMSGVFYCRSEFSAPWGLALPPVPDCMMLHVVASGRAWLEVEGEPARALAPGTLAIVPRGTGHRLTSQPGVACAGLFDLPRELMSERYEVLRHGGSGEPAQMICAAVRFGHQAAQRLAALLPAALCIDSRQSPHAQWIEQTLRFMAAEARMPQPGGETMVTRLADILVILAIRDWIERDPAARSGWVGALQDKQIGRAMALIHREPAREWTLGALAEAAAMSRSAFAARFTRLVGEPAMQYVARWRMQIALGWLQEDRLPLAEAASRLGYQSEAAFSRAFKRFNGVTPGAARRSVTPEAMA</sequence>
<accession>A0A192A6I0</accession>
<protein>
    <submittedName>
        <fullName evidence="5">Cupin</fullName>
    </submittedName>
</protein>
<dbReference type="Proteomes" id="UP000078572">
    <property type="component" value="Chromosome 2"/>
</dbReference>
<name>A0A192A6I0_9RALS</name>
<dbReference type="InterPro" id="IPR009057">
    <property type="entry name" value="Homeodomain-like_sf"/>
</dbReference>
<dbReference type="PROSITE" id="PS00041">
    <property type="entry name" value="HTH_ARAC_FAMILY_1"/>
    <property type="match status" value="1"/>
</dbReference>
<keyword evidence="6" id="KW-1185">Reference proteome</keyword>
<dbReference type="InterPro" id="IPR037923">
    <property type="entry name" value="HTH-like"/>
</dbReference>
<dbReference type="InterPro" id="IPR032783">
    <property type="entry name" value="AraC_lig"/>
</dbReference>
<dbReference type="SUPFAM" id="SSF46689">
    <property type="entry name" value="Homeodomain-like"/>
    <property type="match status" value="2"/>
</dbReference>
<dbReference type="InterPro" id="IPR018062">
    <property type="entry name" value="HTH_AraC-typ_CS"/>
</dbReference>
<dbReference type="PANTHER" id="PTHR46796:SF7">
    <property type="entry name" value="ARAC FAMILY TRANSCRIPTIONAL REGULATOR"/>
    <property type="match status" value="1"/>
</dbReference>
<keyword evidence="4" id="KW-0804">Transcription</keyword>
<keyword evidence="3" id="KW-0010">Activator</keyword>
<evidence type="ECO:0000256" key="2">
    <source>
        <dbReference type="ARBA" id="ARBA00023125"/>
    </source>
</evidence>
<dbReference type="SMART" id="SM00342">
    <property type="entry name" value="HTH_ARAC"/>
    <property type="match status" value="1"/>
</dbReference>
<dbReference type="InterPro" id="IPR018060">
    <property type="entry name" value="HTH_AraC"/>
</dbReference>
<keyword evidence="1" id="KW-0805">Transcription regulation</keyword>
<proteinExistence type="predicted"/>
<gene>
    <name evidence="5" type="ORF">A9Y76_26450</name>
</gene>
<dbReference type="GO" id="GO:0043565">
    <property type="term" value="F:sequence-specific DNA binding"/>
    <property type="evidence" value="ECO:0007669"/>
    <property type="project" value="InterPro"/>
</dbReference>
<dbReference type="STRING" id="190721.ACS15_5746"/>
<dbReference type="AlphaFoldDB" id="A0A192A6I0"/>
<evidence type="ECO:0000313" key="6">
    <source>
        <dbReference type="Proteomes" id="UP000078572"/>
    </source>
</evidence>
<dbReference type="Pfam" id="PF12852">
    <property type="entry name" value="Cupin_6"/>
    <property type="match status" value="1"/>
</dbReference>
<dbReference type="OrthoDB" id="9789899at2"/>
<evidence type="ECO:0000256" key="3">
    <source>
        <dbReference type="ARBA" id="ARBA00023159"/>
    </source>
</evidence>
<dbReference type="Pfam" id="PF12833">
    <property type="entry name" value="HTH_18"/>
    <property type="match status" value="1"/>
</dbReference>